<dbReference type="Proteomes" id="UP000714275">
    <property type="component" value="Unassembled WGS sequence"/>
</dbReference>
<comment type="caution">
    <text evidence="1">The sequence shown here is derived from an EMBL/GenBank/DDBJ whole genome shotgun (WGS) entry which is preliminary data.</text>
</comment>
<sequence>LHLPNGQVAWSAWKENAMSKQPRMAHNVKLLVDGKTAVAEVLFYFNMMLHNKEKTLALISEFSQPHTNLFENLFQMVFACHYQGDASLKLVEVHTTVMHHHLRH</sequence>
<protein>
    <submittedName>
        <fullName evidence="1">Uncharacterized protein</fullName>
    </submittedName>
</protein>
<feature type="non-terminal residue" evidence="1">
    <location>
        <position position="104"/>
    </location>
</feature>
<keyword evidence="2" id="KW-1185">Reference proteome</keyword>
<gene>
    <name evidence="1" type="ORF">EV702DRAFT_978405</name>
</gene>
<dbReference type="EMBL" id="JABBWD010000069">
    <property type="protein sequence ID" value="KAG1769900.1"/>
    <property type="molecule type" value="Genomic_DNA"/>
</dbReference>
<dbReference type="OrthoDB" id="2650288at2759"/>
<reference evidence="1" key="1">
    <citation type="journal article" date="2020" name="New Phytol.">
        <title>Comparative genomics reveals dynamic genome evolution in host specialist ectomycorrhizal fungi.</title>
        <authorList>
            <person name="Lofgren L.A."/>
            <person name="Nguyen N.H."/>
            <person name="Vilgalys R."/>
            <person name="Ruytinx J."/>
            <person name="Liao H.L."/>
            <person name="Branco S."/>
            <person name="Kuo A."/>
            <person name="LaButti K."/>
            <person name="Lipzen A."/>
            <person name="Andreopoulos W."/>
            <person name="Pangilinan J."/>
            <person name="Riley R."/>
            <person name="Hundley H."/>
            <person name="Na H."/>
            <person name="Barry K."/>
            <person name="Grigoriev I.V."/>
            <person name="Stajich J.E."/>
            <person name="Kennedy P.G."/>
        </authorList>
    </citation>
    <scope>NUCLEOTIDE SEQUENCE</scope>
    <source>
        <strain evidence="1">DOB743</strain>
    </source>
</reference>
<organism evidence="1 2">
    <name type="scientific">Suillus placidus</name>
    <dbReference type="NCBI Taxonomy" id="48579"/>
    <lineage>
        <taxon>Eukaryota</taxon>
        <taxon>Fungi</taxon>
        <taxon>Dikarya</taxon>
        <taxon>Basidiomycota</taxon>
        <taxon>Agaricomycotina</taxon>
        <taxon>Agaricomycetes</taxon>
        <taxon>Agaricomycetidae</taxon>
        <taxon>Boletales</taxon>
        <taxon>Suillineae</taxon>
        <taxon>Suillaceae</taxon>
        <taxon>Suillus</taxon>
    </lineage>
</organism>
<proteinExistence type="predicted"/>
<evidence type="ECO:0000313" key="1">
    <source>
        <dbReference type="EMBL" id="KAG1769900.1"/>
    </source>
</evidence>
<evidence type="ECO:0000313" key="2">
    <source>
        <dbReference type="Proteomes" id="UP000714275"/>
    </source>
</evidence>
<dbReference type="AlphaFoldDB" id="A0A9P6ZM71"/>
<accession>A0A9P6ZM71</accession>
<name>A0A9P6ZM71_9AGAM</name>